<dbReference type="PROSITE" id="PS00086">
    <property type="entry name" value="CYTOCHROME_P450"/>
    <property type="match status" value="1"/>
</dbReference>
<dbReference type="GO" id="GO:0004497">
    <property type="term" value="F:monooxygenase activity"/>
    <property type="evidence" value="ECO:0007669"/>
    <property type="project" value="UniProtKB-KW"/>
</dbReference>
<evidence type="ECO:0000256" key="2">
    <source>
        <dbReference type="RuleBase" id="RU000461"/>
    </source>
</evidence>
<dbReference type="Pfam" id="PF00067">
    <property type="entry name" value="p450"/>
    <property type="match status" value="1"/>
</dbReference>
<dbReference type="EMBL" id="BMHO01000001">
    <property type="protein sequence ID" value="GGD28654.1"/>
    <property type="molecule type" value="Genomic_DNA"/>
</dbReference>
<keyword evidence="2" id="KW-0560">Oxidoreductase</keyword>
<reference evidence="3" key="2">
    <citation type="submission" date="2020-09" db="EMBL/GenBank/DDBJ databases">
        <authorList>
            <person name="Sun Q."/>
            <person name="Zhou Y."/>
        </authorList>
    </citation>
    <scope>NUCLEOTIDE SEQUENCE</scope>
    <source>
        <strain evidence="3">CGMCC 1.15152</strain>
    </source>
</reference>
<evidence type="ECO:0000313" key="3">
    <source>
        <dbReference type="EMBL" id="GGD28654.1"/>
    </source>
</evidence>
<protein>
    <submittedName>
        <fullName evidence="3">Cytochrome P450</fullName>
    </submittedName>
</protein>
<dbReference type="PANTHER" id="PTHR46696">
    <property type="entry name" value="P450, PUTATIVE (EUROFUNG)-RELATED"/>
    <property type="match status" value="1"/>
</dbReference>
<keyword evidence="2" id="KW-0349">Heme</keyword>
<comment type="similarity">
    <text evidence="1 2">Belongs to the cytochrome P450 family.</text>
</comment>
<keyword evidence="2" id="KW-0503">Monooxygenase</keyword>
<sequence>MRMDDDFDLTADDGPVAAHAMYARLREECPVAYTSAYGGFYALTRYDDVKAAAMNPQTFISSVRAVVPSDPRGLRRPPLNFDAPAHTPFRRALERTLQRTRLERLEPALRKHARRALRPLLEAGEGDIATGFGVEFPAWVTTEWLNLEPHIAPHLAETSFAWITAWREQDSETTTVMSEKMYDIARDLVRRRREHALPVDEDPASSLLAERVDGEPLSEEHLVGCLRQSLVVGMVAPPILLGSTLRHLSNDTALQDRLRAEPELIPGAVEEFLRLYAPYRGFARTASRPTEVRGRTIPVEVPVTLPYAAANRDPRVFENPDTFILGRENVAQHLGFGRGPHRCVGSPLARMAIRIALEELLAGTDSFATHGPYTYARMPEVGLTSVPVTVRENRTAMEEGSLV</sequence>
<keyword evidence="2" id="KW-0479">Metal-binding</keyword>
<dbReference type="AlphaFoldDB" id="A0A916Y2Q5"/>
<keyword evidence="4" id="KW-1185">Reference proteome</keyword>
<keyword evidence="2" id="KW-0408">Iron</keyword>
<dbReference type="InterPro" id="IPR036396">
    <property type="entry name" value="Cyt_P450_sf"/>
</dbReference>
<accession>A0A916Y2Q5</accession>
<dbReference type="SUPFAM" id="SSF48264">
    <property type="entry name" value="Cytochrome P450"/>
    <property type="match status" value="1"/>
</dbReference>
<dbReference type="InterPro" id="IPR017972">
    <property type="entry name" value="Cyt_P450_CS"/>
</dbReference>
<evidence type="ECO:0000256" key="1">
    <source>
        <dbReference type="ARBA" id="ARBA00010617"/>
    </source>
</evidence>
<organism evidence="3 4">
    <name type="scientific">Microbacterium faecale</name>
    <dbReference type="NCBI Taxonomy" id="1804630"/>
    <lineage>
        <taxon>Bacteria</taxon>
        <taxon>Bacillati</taxon>
        <taxon>Actinomycetota</taxon>
        <taxon>Actinomycetes</taxon>
        <taxon>Micrococcales</taxon>
        <taxon>Microbacteriaceae</taxon>
        <taxon>Microbacterium</taxon>
    </lineage>
</organism>
<dbReference type="PANTHER" id="PTHR46696:SF6">
    <property type="entry name" value="P450, PUTATIVE (EUROFUNG)-RELATED"/>
    <property type="match status" value="1"/>
</dbReference>
<dbReference type="Proteomes" id="UP000633205">
    <property type="component" value="Unassembled WGS sequence"/>
</dbReference>
<dbReference type="InterPro" id="IPR001128">
    <property type="entry name" value="Cyt_P450"/>
</dbReference>
<dbReference type="GO" id="GO:0016705">
    <property type="term" value="F:oxidoreductase activity, acting on paired donors, with incorporation or reduction of molecular oxygen"/>
    <property type="evidence" value="ECO:0007669"/>
    <property type="project" value="InterPro"/>
</dbReference>
<name>A0A916Y2Q5_9MICO</name>
<reference evidence="3" key="1">
    <citation type="journal article" date="2014" name="Int. J. Syst. Evol. Microbiol.">
        <title>Complete genome sequence of Corynebacterium casei LMG S-19264T (=DSM 44701T), isolated from a smear-ripened cheese.</title>
        <authorList>
            <consortium name="US DOE Joint Genome Institute (JGI-PGF)"/>
            <person name="Walter F."/>
            <person name="Albersmeier A."/>
            <person name="Kalinowski J."/>
            <person name="Ruckert C."/>
        </authorList>
    </citation>
    <scope>NUCLEOTIDE SEQUENCE</scope>
    <source>
        <strain evidence="3">CGMCC 1.15152</strain>
    </source>
</reference>
<gene>
    <name evidence="3" type="ORF">GCM10010915_05840</name>
</gene>
<proteinExistence type="inferred from homology"/>
<comment type="caution">
    <text evidence="3">The sequence shown here is derived from an EMBL/GenBank/DDBJ whole genome shotgun (WGS) entry which is preliminary data.</text>
</comment>
<dbReference type="Gene3D" id="1.10.630.10">
    <property type="entry name" value="Cytochrome P450"/>
    <property type="match status" value="1"/>
</dbReference>
<evidence type="ECO:0000313" key="4">
    <source>
        <dbReference type="Proteomes" id="UP000633205"/>
    </source>
</evidence>
<dbReference type="GO" id="GO:0005506">
    <property type="term" value="F:iron ion binding"/>
    <property type="evidence" value="ECO:0007669"/>
    <property type="project" value="InterPro"/>
</dbReference>
<dbReference type="GO" id="GO:0020037">
    <property type="term" value="F:heme binding"/>
    <property type="evidence" value="ECO:0007669"/>
    <property type="project" value="InterPro"/>
</dbReference>